<feature type="transmembrane region" description="Helical" evidence="17">
    <location>
        <begin position="299"/>
        <end position="322"/>
    </location>
</feature>
<dbReference type="PRINTS" id="PR01350">
    <property type="entry name" value="CTRFAMILY"/>
</dbReference>
<feature type="transmembrane region" description="Helical" evidence="17">
    <location>
        <begin position="379"/>
        <end position="400"/>
    </location>
</feature>
<feature type="chain" id="PRO_5018263652" description="Calcitonin receptor" evidence="18">
    <location>
        <begin position="42"/>
        <end position="526"/>
    </location>
</feature>
<dbReference type="PROSITE" id="PS00650">
    <property type="entry name" value="G_PROTEIN_RECEP_F2_2"/>
    <property type="match status" value="1"/>
</dbReference>
<dbReference type="PRINTS" id="PR00361">
    <property type="entry name" value="CALCITONINR"/>
</dbReference>
<keyword evidence="7 17" id="KW-1133">Transmembrane helix</keyword>
<protein>
    <recommendedName>
        <fullName evidence="3">Calcitonin receptor</fullName>
    </recommendedName>
</protein>
<dbReference type="InterPro" id="IPR017981">
    <property type="entry name" value="GPCR_2-like_7TM"/>
</dbReference>
<keyword evidence="4" id="KW-1003">Cell membrane</keyword>
<dbReference type="FunFam" id="1.20.1070.10:FF:000149">
    <property type="entry name" value="Calcitonin receptor"/>
    <property type="match status" value="1"/>
</dbReference>
<dbReference type="RefSeq" id="XP_021090271.1">
    <property type="nucleotide sequence ID" value="XM_021234612.2"/>
</dbReference>
<evidence type="ECO:0000256" key="15">
    <source>
        <dbReference type="ARBA" id="ARBA00049701"/>
    </source>
</evidence>
<dbReference type="GO" id="GO:0007189">
    <property type="term" value="P:adenylate cyclase-activating G protein-coupled receptor signaling pathway"/>
    <property type="evidence" value="ECO:0007669"/>
    <property type="project" value="TreeGrafter"/>
</dbReference>
<keyword evidence="12" id="KW-0325">Glycoprotein</keyword>
<evidence type="ECO:0000313" key="22">
    <source>
        <dbReference type="RefSeq" id="XP_021090271.1"/>
    </source>
</evidence>
<evidence type="ECO:0000256" key="7">
    <source>
        <dbReference type="ARBA" id="ARBA00022989"/>
    </source>
</evidence>
<dbReference type="GO" id="GO:0005886">
    <property type="term" value="C:plasma membrane"/>
    <property type="evidence" value="ECO:0007669"/>
    <property type="project" value="UniProtKB-SubCell"/>
</dbReference>
<keyword evidence="6 18" id="KW-0732">Signal</keyword>
<dbReference type="SMART" id="SM00008">
    <property type="entry name" value="HormR"/>
    <property type="match status" value="1"/>
</dbReference>
<dbReference type="Proteomes" id="UP000886700">
    <property type="component" value="Unplaced"/>
</dbReference>
<gene>
    <name evidence="22" type="primary">Calcr</name>
</gene>
<proteinExistence type="inferred from homology"/>
<dbReference type="SUPFAM" id="SSF111418">
    <property type="entry name" value="Hormone receptor domain"/>
    <property type="match status" value="1"/>
</dbReference>
<evidence type="ECO:0000256" key="12">
    <source>
        <dbReference type="ARBA" id="ARBA00023180"/>
    </source>
</evidence>
<comment type="subunit">
    <text evidence="15">Heterodimer of CALCR and RAMP1, RAMP2 or RAMP3; the receptor complexes function as AMYR1, AMYR2 and AMYR3 receptors, respectively, and respond to amylin/IAPP, calcitonin/CT and CGRP1 ligands. Interacts with GPRASP2.</text>
</comment>
<evidence type="ECO:0000256" key="2">
    <source>
        <dbReference type="ARBA" id="ARBA00005314"/>
    </source>
</evidence>
<evidence type="ECO:0000256" key="4">
    <source>
        <dbReference type="ARBA" id="ARBA00022475"/>
    </source>
</evidence>
<keyword evidence="11 22" id="KW-0675">Receptor</keyword>
<evidence type="ECO:0000256" key="10">
    <source>
        <dbReference type="ARBA" id="ARBA00023157"/>
    </source>
</evidence>
<organism evidence="21 22">
    <name type="scientific">Mesocricetus auratus</name>
    <name type="common">Golden hamster</name>
    <dbReference type="NCBI Taxonomy" id="10036"/>
    <lineage>
        <taxon>Eukaryota</taxon>
        <taxon>Metazoa</taxon>
        <taxon>Chordata</taxon>
        <taxon>Craniata</taxon>
        <taxon>Vertebrata</taxon>
        <taxon>Euteleostomi</taxon>
        <taxon>Mammalia</taxon>
        <taxon>Eutheria</taxon>
        <taxon>Euarchontoglires</taxon>
        <taxon>Glires</taxon>
        <taxon>Rodentia</taxon>
        <taxon>Myomorpha</taxon>
        <taxon>Muroidea</taxon>
        <taxon>Cricetidae</taxon>
        <taxon>Cricetinae</taxon>
        <taxon>Mesocricetus</taxon>
    </lineage>
</organism>
<dbReference type="PROSITE" id="PS50261">
    <property type="entry name" value="G_PROTEIN_RECEP_F2_4"/>
    <property type="match status" value="1"/>
</dbReference>
<evidence type="ECO:0000256" key="3">
    <source>
        <dbReference type="ARBA" id="ARBA00017333"/>
    </source>
</evidence>
<dbReference type="FunFam" id="4.10.1240.10:FF:000012">
    <property type="entry name" value="Calcitonin receptor"/>
    <property type="match status" value="1"/>
</dbReference>
<comment type="subcellular location">
    <subcellularLocation>
        <location evidence="1">Cell membrane</location>
        <topology evidence="1">Multi-pass membrane protein</topology>
    </subcellularLocation>
</comment>
<keyword evidence="5 17" id="KW-0812">Transmembrane</keyword>
<evidence type="ECO:0000256" key="9">
    <source>
        <dbReference type="ARBA" id="ARBA00023136"/>
    </source>
</evidence>
<dbReference type="PROSITE" id="PS50227">
    <property type="entry name" value="G_PROTEIN_RECEP_F2_3"/>
    <property type="match status" value="1"/>
</dbReference>
<dbReference type="PROSITE" id="PS00649">
    <property type="entry name" value="G_PROTEIN_RECEP_F2_1"/>
    <property type="match status" value="1"/>
</dbReference>
<evidence type="ECO:0000256" key="11">
    <source>
        <dbReference type="ARBA" id="ARBA00023170"/>
    </source>
</evidence>
<keyword evidence="10" id="KW-1015">Disulfide bond</keyword>
<dbReference type="GO" id="GO:0032841">
    <property type="term" value="F:calcitonin binding"/>
    <property type="evidence" value="ECO:0007669"/>
    <property type="project" value="UniProtKB-ARBA"/>
</dbReference>
<feature type="transmembrane region" description="Helical" evidence="17">
    <location>
        <begin position="185"/>
        <end position="211"/>
    </location>
</feature>
<evidence type="ECO:0000256" key="1">
    <source>
        <dbReference type="ARBA" id="ARBA00004651"/>
    </source>
</evidence>
<feature type="domain" description="G-protein coupled receptors family 2 profile 2" evidence="20">
    <location>
        <begin position="186"/>
        <end position="433"/>
    </location>
</feature>
<dbReference type="Pfam" id="PF02793">
    <property type="entry name" value="HRM"/>
    <property type="match status" value="1"/>
</dbReference>
<dbReference type="CTD" id="799"/>
<dbReference type="SUPFAM" id="SSF81321">
    <property type="entry name" value="Family A G protein-coupled receptor-like"/>
    <property type="match status" value="1"/>
</dbReference>
<dbReference type="InterPro" id="IPR050332">
    <property type="entry name" value="GPCR_2"/>
</dbReference>
<reference evidence="22" key="1">
    <citation type="submission" date="2025-08" db="UniProtKB">
        <authorList>
            <consortium name="RefSeq"/>
        </authorList>
    </citation>
    <scope>IDENTIFICATION</scope>
    <source>
        <tissue evidence="22">Liver</tissue>
    </source>
</reference>
<evidence type="ECO:0000256" key="13">
    <source>
        <dbReference type="ARBA" id="ARBA00023224"/>
    </source>
</evidence>
<dbReference type="GO" id="GO:0030424">
    <property type="term" value="C:axon"/>
    <property type="evidence" value="ECO:0007669"/>
    <property type="project" value="TreeGrafter"/>
</dbReference>
<dbReference type="Pfam" id="PF00002">
    <property type="entry name" value="7tm_2"/>
    <property type="match status" value="1"/>
</dbReference>
<dbReference type="CDD" id="cd15274">
    <property type="entry name" value="7tmB1_calcitonin_R"/>
    <property type="match status" value="1"/>
</dbReference>
<dbReference type="GO" id="GO:0004948">
    <property type="term" value="F:calcitonin receptor activity"/>
    <property type="evidence" value="ECO:0007669"/>
    <property type="project" value="InterPro"/>
</dbReference>
<evidence type="ECO:0000256" key="16">
    <source>
        <dbReference type="SAM" id="MobiDB-lite"/>
    </source>
</evidence>
<dbReference type="InterPro" id="IPR001688">
    <property type="entry name" value="GPCR_2_calcitonin_rcpt"/>
</dbReference>
<comment type="function">
    <text evidence="14">G protein-coupled receptor activated by ligand peptides amylin (IAPP), calcitonin (CT/CALCA) and calcitonin gene-related peptide type 1 (CGRP1/CALCA). CALCR interacts with receptor-activity-modifying proteins RAMP1, 2 and 3 to form receptor complexes AMYR1, 2 and 3, respectively. IAPP, CT and CGRP1 activate CALCR and AMYRs with distinct modes of receptor activation resulting in specific phenotypes. Ligand binding causes a conformation change that triggers signaling via guanine nucleotide-binding proteins (G proteins) and modulates the activity of downstream effectors. Activates cAMP-dependent pathway.</text>
</comment>
<evidence type="ECO:0000256" key="14">
    <source>
        <dbReference type="ARBA" id="ARBA00049588"/>
    </source>
</evidence>
<dbReference type="GO" id="GO:0007204">
    <property type="term" value="P:positive regulation of cytosolic calcium ion concentration"/>
    <property type="evidence" value="ECO:0007669"/>
    <property type="project" value="TreeGrafter"/>
</dbReference>
<dbReference type="Gene3D" id="4.10.1240.10">
    <property type="entry name" value="GPCR, family 2, extracellular hormone receptor domain"/>
    <property type="match status" value="1"/>
</dbReference>
<keyword evidence="21" id="KW-1185">Reference proteome</keyword>
<dbReference type="PRINTS" id="PR00249">
    <property type="entry name" value="GPCRSECRETIN"/>
</dbReference>
<dbReference type="InterPro" id="IPR017983">
    <property type="entry name" value="GPCR_2_secretin-like_CS"/>
</dbReference>
<dbReference type="PANTHER" id="PTHR45620:SF8">
    <property type="entry name" value="CALCITONIN RECEPTOR"/>
    <property type="match status" value="1"/>
</dbReference>
<dbReference type="InterPro" id="IPR003287">
    <property type="entry name" value="GPCR_2_calcitonin_rcpt_fam"/>
</dbReference>
<evidence type="ECO:0000259" key="19">
    <source>
        <dbReference type="PROSITE" id="PS50227"/>
    </source>
</evidence>
<dbReference type="InterPro" id="IPR001879">
    <property type="entry name" value="GPCR_2_extracellular_dom"/>
</dbReference>
<feature type="transmembrane region" description="Helical" evidence="17">
    <location>
        <begin position="334"/>
        <end position="358"/>
    </location>
</feature>
<keyword evidence="9 17" id="KW-0472">Membrane</keyword>
<feature type="transmembrane region" description="Helical" evidence="17">
    <location>
        <begin position="223"/>
        <end position="241"/>
    </location>
</feature>
<dbReference type="GeneID" id="101834842"/>
<evidence type="ECO:0000256" key="18">
    <source>
        <dbReference type="SAM" id="SignalP"/>
    </source>
</evidence>
<evidence type="ECO:0000256" key="8">
    <source>
        <dbReference type="ARBA" id="ARBA00023040"/>
    </source>
</evidence>
<accession>A0A3Q0DBR3</accession>
<dbReference type="PANTHER" id="PTHR45620">
    <property type="entry name" value="PDF RECEPTOR-LIKE PROTEIN-RELATED"/>
    <property type="match status" value="1"/>
</dbReference>
<feature type="transmembrane region" description="Helical" evidence="17">
    <location>
        <begin position="272"/>
        <end position="292"/>
    </location>
</feature>
<comment type="similarity">
    <text evidence="2">Belongs to the G-protein coupled receptor 2 family.</text>
</comment>
<name>A0A3Q0DBR3_MESAU</name>
<dbReference type="InterPro" id="IPR036445">
    <property type="entry name" value="GPCR_2_extracell_dom_sf"/>
</dbReference>
<feature type="transmembrane region" description="Helical" evidence="17">
    <location>
        <begin position="412"/>
        <end position="432"/>
    </location>
</feature>
<evidence type="ECO:0000313" key="21">
    <source>
        <dbReference type="Proteomes" id="UP000886700"/>
    </source>
</evidence>
<dbReference type="GO" id="GO:0007166">
    <property type="term" value="P:cell surface receptor signaling pathway"/>
    <property type="evidence" value="ECO:0007669"/>
    <property type="project" value="InterPro"/>
</dbReference>
<feature type="signal peptide" evidence="18">
    <location>
        <begin position="1"/>
        <end position="41"/>
    </location>
</feature>
<dbReference type="InterPro" id="IPR000832">
    <property type="entry name" value="GPCR_2_secretin-like"/>
</dbReference>
<keyword evidence="13" id="KW-0807">Transducer</keyword>
<evidence type="ECO:0000256" key="5">
    <source>
        <dbReference type="ARBA" id="ARBA00022692"/>
    </source>
</evidence>
<evidence type="ECO:0000256" key="17">
    <source>
        <dbReference type="SAM" id="Phobius"/>
    </source>
</evidence>
<dbReference type="Gene3D" id="1.20.1070.10">
    <property type="entry name" value="Rhodopsin 7-helix transmembrane proteins"/>
    <property type="match status" value="1"/>
</dbReference>
<feature type="domain" description="G-protein coupled receptors family 2 profile 1" evidence="19">
    <location>
        <begin position="92"/>
        <end position="176"/>
    </location>
</feature>
<evidence type="ECO:0000256" key="6">
    <source>
        <dbReference type="ARBA" id="ARBA00022729"/>
    </source>
</evidence>
<evidence type="ECO:0000259" key="20">
    <source>
        <dbReference type="PROSITE" id="PS50261"/>
    </source>
</evidence>
<feature type="region of interest" description="Disordered" evidence="16">
    <location>
        <begin position="43"/>
        <end position="68"/>
    </location>
</feature>
<dbReference type="AlphaFoldDB" id="A0A3Q0DBR3"/>
<sequence length="526" mass="61489">MSPRRIRVKRGHLRKPRPRFQLMNRFTLVFLLLISPTPVLQAPTNYSEPTPNYSEPTPNYSEPTPNYSEPTPNHDSFLYLVGRKKLLDAQYKCYDRIQELPPYEGEGAYCNRTWDGWLCWDDTPAGVTAYQHCPDYFPDFDTTEKVSKYCDENGEWFKHPDSNRTWSNYTLCNAFTSEKLNNAYVLYYLALVGHSLSIAALVASMGIFLFFKNLRCQRVTLHKNMFLTYILNSIIIIIHLVEVVPNGDLVRRDPISCKVLHFFHQYMMACNYFWMLCEGIYLHTLIVVAVFAEEQRLRWYYLLGWGFPVVPTTIHAITRALYYNDNCWLSVETHLLYIIHGPVMVALVVNFFFLLNIVRVLVTKMRQTHEAETYLYLKAVKATMVLVPLLGIQFVVFPWRPSNKILGRIYDYVMHFLIHFQGFFVATIYCFCNHEVQVALKRQWVQLKIRWNQRWGRRRRRRPANRVVAAPRATAFAEPGGLPIYICHQEPRNAPINNNQGEEVVEMIPMNVLQQDPSAPQQDSSA</sequence>
<keyword evidence="8" id="KW-0297">G-protein coupled receptor</keyword>